<keyword evidence="4" id="KW-0233">DNA recombination</keyword>
<feature type="domain" description="Core-binding (CB)" evidence="6">
    <location>
        <begin position="1"/>
        <end position="76"/>
    </location>
</feature>
<dbReference type="InterPro" id="IPR002104">
    <property type="entry name" value="Integrase_catalytic"/>
</dbReference>
<keyword evidence="3" id="KW-0238">DNA-binding</keyword>
<dbReference type="GO" id="GO:0015074">
    <property type="term" value="P:DNA integration"/>
    <property type="evidence" value="ECO:0007669"/>
    <property type="project" value="UniProtKB-KW"/>
</dbReference>
<dbReference type="PANTHER" id="PTHR30349">
    <property type="entry name" value="PHAGE INTEGRASE-RELATED"/>
    <property type="match status" value="1"/>
</dbReference>
<dbReference type="InterPro" id="IPR011010">
    <property type="entry name" value="DNA_brk_join_enz"/>
</dbReference>
<dbReference type="GO" id="GO:0003677">
    <property type="term" value="F:DNA binding"/>
    <property type="evidence" value="ECO:0007669"/>
    <property type="project" value="UniProtKB-KW"/>
</dbReference>
<proteinExistence type="inferred from homology"/>
<accession>A0A6J7RYE1</accession>
<dbReference type="SUPFAM" id="SSF56349">
    <property type="entry name" value="DNA breaking-rejoining enzymes"/>
    <property type="match status" value="1"/>
</dbReference>
<protein>
    <submittedName>
        <fullName evidence="8">Unannotated protein</fullName>
    </submittedName>
</protein>
<dbReference type="InterPro" id="IPR004107">
    <property type="entry name" value="Integrase_SAM-like_N"/>
</dbReference>
<dbReference type="Gene3D" id="1.10.443.10">
    <property type="entry name" value="Intergrase catalytic core"/>
    <property type="match status" value="2"/>
</dbReference>
<keyword evidence="2" id="KW-0229">DNA integration</keyword>
<dbReference type="Gene3D" id="1.10.150.130">
    <property type="match status" value="1"/>
</dbReference>
<evidence type="ECO:0000259" key="6">
    <source>
        <dbReference type="PROSITE" id="PS51900"/>
    </source>
</evidence>
<sequence>MNFDLFAIKVIRTLPIRNKTRVNYLSNYKCHIKPFLGRKELEHVRRSDIQELIIGLPPQTSALTLAVIKTIFREAIDRELIDYSPATRVKGPARIIKAKKFLTWEQLSTENFGKYDTQIKFLALHGLRWGEAMVLTPEDFHDGRVFITKSIHGATKSQSSIRSVPHVSEFKKLPETPKALRRVLAPYGVHIHSLRHTYAYLLKSQNVHVTTAQRLLGHSDPRVTLNVYTQVLDNEIEDVGDLLRKLV</sequence>
<evidence type="ECO:0000259" key="5">
    <source>
        <dbReference type="PROSITE" id="PS51898"/>
    </source>
</evidence>
<organism evidence="8">
    <name type="scientific">freshwater metagenome</name>
    <dbReference type="NCBI Taxonomy" id="449393"/>
    <lineage>
        <taxon>unclassified sequences</taxon>
        <taxon>metagenomes</taxon>
        <taxon>ecological metagenomes</taxon>
    </lineage>
</organism>
<dbReference type="InterPro" id="IPR013762">
    <property type="entry name" value="Integrase-like_cat_sf"/>
</dbReference>
<gene>
    <name evidence="7" type="ORF">UFOPK3480_00894</name>
    <name evidence="8" type="ORF">UFOPK4165_00966</name>
</gene>
<dbReference type="Pfam" id="PF00589">
    <property type="entry name" value="Phage_integrase"/>
    <property type="match status" value="1"/>
</dbReference>
<dbReference type="Pfam" id="PF14659">
    <property type="entry name" value="Phage_int_SAM_3"/>
    <property type="match status" value="1"/>
</dbReference>
<dbReference type="CDD" id="cd01189">
    <property type="entry name" value="INT_ICEBs1_C_like"/>
    <property type="match status" value="1"/>
</dbReference>
<evidence type="ECO:0000313" key="7">
    <source>
        <dbReference type="EMBL" id="CAB4885330.1"/>
    </source>
</evidence>
<dbReference type="InterPro" id="IPR044068">
    <property type="entry name" value="CB"/>
</dbReference>
<dbReference type="PROSITE" id="PS51900">
    <property type="entry name" value="CB"/>
    <property type="match status" value="1"/>
</dbReference>
<evidence type="ECO:0000256" key="2">
    <source>
        <dbReference type="ARBA" id="ARBA00022908"/>
    </source>
</evidence>
<dbReference type="GO" id="GO:0006310">
    <property type="term" value="P:DNA recombination"/>
    <property type="evidence" value="ECO:0007669"/>
    <property type="project" value="UniProtKB-KW"/>
</dbReference>
<comment type="similarity">
    <text evidence="1">Belongs to the 'phage' integrase family.</text>
</comment>
<evidence type="ECO:0000256" key="3">
    <source>
        <dbReference type="ARBA" id="ARBA00023125"/>
    </source>
</evidence>
<name>A0A6J7RYE1_9ZZZZ</name>
<reference evidence="8" key="1">
    <citation type="submission" date="2020-05" db="EMBL/GenBank/DDBJ databases">
        <authorList>
            <person name="Chiriac C."/>
            <person name="Salcher M."/>
            <person name="Ghai R."/>
            <person name="Kavagutti S V."/>
        </authorList>
    </citation>
    <scope>NUCLEOTIDE SEQUENCE</scope>
</reference>
<dbReference type="PANTHER" id="PTHR30349:SF64">
    <property type="entry name" value="PROPHAGE INTEGRASE INTD-RELATED"/>
    <property type="match status" value="1"/>
</dbReference>
<dbReference type="EMBL" id="CAFBPV010000112">
    <property type="protein sequence ID" value="CAB5033954.1"/>
    <property type="molecule type" value="Genomic_DNA"/>
</dbReference>
<dbReference type="PROSITE" id="PS51898">
    <property type="entry name" value="TYR_RECOMBINASE"/>
    <property type="match status" value="1"/>
</dbReference>
<dbReference type="AlphaFoldDB" id="A0A6J7RYE1"/>
<evidence type="ECO:0000313" key="8">
    <source>
        <dbReference type="EMBL" id="CAB5033954.1"/>
    </source>
</evidence>
<dbReference type="EMBL" id="CAFBLY010000081">
    <property type="protein sequence ID" value="CAB4885330.1"/>
    <property type="molecule type" value="Genomic_DNA"/>
</dbReference>
<dbReference type="InterPro" id="IPR050090">
    <property type="entry name" value="Tyrosine_recombinase_XerCD"/>
</dbReference>
<evidence type="ECO:0000256" key="1">
    <source>
        <dbReference type="ARBA" id="ARBA00008857"/>
    </source>
</evidence>
<dbReference type="InterPro" id="IPR010998">
    <property type="entry name" value="Integrase_recombinase_N"/>
</dbReference>
<evidence type="ECO:0000256" key="4">
    <source>
        <dbReference type="ARBA" id="ARBA00023172"/>
    </source>
</evidence>
<feature type="domain" description="Tyr recombinase" evidence="5">
    <location>
        <begin position="97"/>
        <end position="241"/>
    </location>
</feature>